<dbReference type="Proteomes" id="UP000215158">
    <property type="component" value="Chromosome 1"/>
</dbReference>
<dbReference type="PANTHER" id="PTHR39321">
    <property type="entry name" value="NICOTINATE-NUCLEOTIDE ADENYLYLTRANSFERASE-RELATED"/>
    <property type="match status" value="1"/>
</dbReference>
<keyword evidence="4 11" id="KW-0662">Pyridine nucleotide biosynthesis</keyword>
<keyword evidence="9 11" id="KW-0520">NAD</keyword>
<evidence type="ECO:0000256" key="10">
    <source>
        <dbReference type="ARBA" id="ARBA00048721"/>
    </source>
</evidence>
<keyword evidence="7 11" id="KW-0547">Nucleotide-binding</keyword>
<evidence type="ECO:0000256" key="11">
    <source>
        <dbReference type="HAMAP-Rule" id="MF_00244"/>
    </source>
</evidence>
<dbReference type="Pfam" id="PF01467">
    <property type="entry name" value="CTP_transf_like"/>
    <property type="match status" value="1"/>
</dbReference>
<evidence type="ECO:0000256" key="2">
    <source>
        <dbReference type="ARBA" id="ARBA00005019"/>
    </source>
</evidence>
<organism evidence="14 15">
    <name type="scientific">Paraburkholderia aromaticivorans</name>
    <dbReference type="NCBI Taxonomy" id="2026199"/>
    <lineage>
        <taxon>Bacteria</taxon>
        <taxon>Pseudomonadati</taxon>
        <taxon>Pseudomonadota</taxon>
        <taxon>Betaproteobacteria</taxon>
        <taxon>Burkholderiales</taxon>
        <taxon>Burkholderiaceae</taxon>
        <taxon>Paraburkholderia</taxon>
    </lineage>
</organism>
<dbReference type="HAMAP" id="MF_00244">
    <property type="entry name" value="NaMN_adenylyltr"/>
    <property type="match status" value="1"/>
</dbReference>
<dbReference type="SUPFAM" id="SSF52374">
    <property type="entry name" value="Nucleotidylyl transferase"/>
    <property type="match status" value="1"/>
</dbReference>
<dbReference type="NCBIfam" id="NF005410">
    <property type="entry name" value="PRK06973.1"/>
    <property type="match status" value="1"/>
</dbReference>
<dbReference type="NCBIfam" id="TIGR00125">
    <property type="entry name" value="cyt_tran_rel"/>
    <property type="match status" value="1"/>
</dbReference>
<dbReference type="EC" id="2.7.7.18" evidence="11"/>
<evidence type="ECO:0000313" key="15">
    <source>
        <dbReference type="Proteomes" id="UP000215158"/>
    </source>
</evidence>
<evidence type="ECO:0000256" key="7">
    <source>
        <dbReference type="ARBA" id="ARBA00022741"/>
    </source>
</evidence>
<dbReference type="InterPro" id="IPR005248">
    <property type="entry name" value="NadD/NMNAT"/>
</dbReference>
<keyword evidence="6 11" id="KW-0548">Nucleotidyltransferase</keyword>
<evidence type="ECO:0000256" key="12">
    <source>
        <dbReference type="SAM" id="MobiDB-lite"/>
    </source>
</evidence>
<evidence type="ECO:0000256" key="1">
    <source>
        <dbReference type="ARBA" id="ARBA00002324"/>
    </source>
</evidence>
<dbReference type="AlphaFoldDB" id="A0A248VNQ3"/>
<dbReference type="NCBIfam" id="TIGR00482">
    <property type="entry name" value="nicotinate (nicotinamide) nucleotide adenylyltransferase"/>
    <property type="match status" value="1"/>
</dbReference>
<dbReference type="GO" id="GO:0004515">
    <property type="term" value="F:nicotinate-nucleotide adenylyltransferase activity"/>
    <property type="evidence" value="ECO:0007669"/>
    <property type="project" value="UniProtKB-UniRule"/>
</dbReference>
<reference evidence="14 15" key="1">
    <citation type="submission" date="2017-08" db="EMBL/GenBank/DDBJ databases">
        <title>Identification and genetic characteristics of simultaneous BTEX- and naphthalene-degrading Paraburkholderia sp. BN5 isolated from petroleum-contaminated soil.</title>
        <authorList>
            <person name="Lee Y."/>
            <person name="Jeon C.O."/>
        </authorList>
    </citation>
    <scope>NUCLEOTIDE SEQUENCE [LARGE SCALE GENOMIC DNA]</scope>
    <source>
        <strain evidence="14 15">BN5</strain>
    </source>
</reference>
<sequence length="264" mass="29158">MFSCRASGCDGPRPHPAPAATTKDLHLKPNAHPVALPRRIGLLGGTFDPIHDGHLALARRFADVLQLTELVLLPAGQPWQKSDVSPAEHRLAMTRAAASELVLPGTTVRVATDEIEHDGPTYTIDTLQRWREREGEDASIALLIGADQLVHLDTWRDWRRLFEFAHICAATRPGFDLTSIPPAVAQEIDARRARADVLQATPCGHLLIDTTLAFNVSATDIRAHLREQVNQRLALAGGEQQDQAASHVPTAVWDYILQHHLYHR</sequence>
<comment type="pathway">
    <text evidence="2 11">Cofactor biosynthesis; NAD(+) biosynthesis; deamido-NAD(+) from nicotinate D-ribonucleotide: step 1/1.</text>
</comment>
<dbReference type="GO" id="GO:0005524">
    <property type="term" value="F:ATP binding"/>
    <property type="evidence" value="ECO:0007669"/>
    <property type="project" value="UniProtKB-KW"/>
</dbReference>
<keyword evidence="15" id="KW-1185">Reference proteome</keyword>
<evidence type="ECO:0000256" key="6">
    <source>
        <dbReference type="ARBA" id="ARBA00022695"/>
    </source>
</evidence>
<name>A0A248VNQ3_9BURK</name>
<evidence type="ECO:0000313" key="14">
    <source>
        <dbReference type="EMBL" id="ASW00010.1"/>
    </source>
</evidence>
<dbReference type="CDD" id="cd02165">
    <property type="entry name" value="NMNAT"/>
    <property type="match status" value="1"/>
</dbReference>
<proteinExistence type="inferred from homology"/>
<evidence type="ECO:0000256" key="4">
    <source>
        <dbReference type="ARBA" id="ARBA00022642"/>
    </source>
</evidence>
<evidence type="ECO:0000256" key="8">
    <source>
        <dbReference type="ARBA" id="ARBA00022840"/>
    </source>
</evidence>
<dbReference type="UniPathway" id="UPA00253">
    <property type="reaction ID" value="UER00332"/>
</dbReference>
<dbReference type="GO" id="GO:0009435">
    <property type="term" value="P:NAD+ biosynthetic process"/>
    <property type="evidence" value="ECO:0007669"/>
    <property type="project" value="UniProtKB-UniRule"/>
</dbReference>
<dbReference type="OrthoDB" id="5295945at2"/>
<evidence type="ECO:0000259" key="13">
    <source>
        <dbReference type="Pfam" id="PF01467"/>
    </source>
</evidence>
<gene>
    <name evidence="11" type="primary">nadD</name>
    <name evidence="14" type="ORF">CJU94_18775</name>
</gene>
<accession>A0A248VNQ3</accession>
<dbReference type="Gene3D" id="3.40.50.620">
    <property type="entry name" value="HUPs"/>
    <property type="match status" value="1"/>
</dbReference>
<feature type="region of interest" description="Disordered" evidence="12">
    <location>
        <begin position="1"/>
        <end position="23"/>
    </location>
</feature>
<dbReference type="InterPro" id="IPR004821">
    <property type="entry name" value="Cyt_trans-like"/>
</dbReference>
<dbReference type="PANTHER" id="PTHR39321:SF3">
    <property type="entry name" value="PHOSPHOPANTETHEINE ADENYLYLTRANSFERASE"/>
    <property type="match status" value="1"/>
</dbReference>
<evidence type="ECO:0000256" key="3">
    <source>
        <dbReference type="ARBA" id="ARBA00009014"/>
    </source>
</evidence>
<comment type="similarity">
    <text evidence="3 11">Belongs to the NadD family.</text>
</comment>
<comment type="catalytic activity">
    <reaction evidence="10 11">
        <text>nicotinate beta-D-ribonucleotide + ATP + H(+) = deamido-NAD(+) + diphosphate</text>
        <dbReference type="Rhea" id="RHEA:22860"/>
        <dbReference type="ChEBI" id="CHEBI:15378"/>
        <dbReference type="ChEBI" id="CHEBI:30616"/>
        <dbReference type="ChEBI" id="CHEBI:33019"/>
        <dbReference type="ChEBI" id="CHEBI:57502"/>
        <dbReference type="ChEBI" id="CHEBI:58437"/>
        <dbReference type="EC" id="2.7.7.18"/>
    </reaction>
</comment>
<dbReference type="KEGG" id="parb:CJU94_18775"/>
<dbReference type="InterPro" id="IPR014729">
    <property type="entry name" value="Rossmann-like_a/b/a_fold"/>
</dbReference>
<comment type="function">
    <text evidence="1 11">Catalyzes the reversible adenylation of nicotinate mononucleotide (NaMN) to nicotinic acid adenine dinucleotide (NaAD).</text>
</comment>
<evidence type="ECO:0000256" key="5">
    <source>
        <dbReference type="ARBA" id="ARBA00022679"/>
    </source>
</evidence>
<dbReference type="EMBL" id="CP022989">
    <property type="protein sequence ID" value="ASW00010.1"/>
    <property type="molecule type" value="Genomic_DNA"/>
</dbReference>
<evidence type="ECO:0000256" key="9">
    <source>
        <dbReference type="ARBA" id="ARBA00023027"/>
    </source>
</evidence>
<keyword evidence="5 11" id="KW-0808">Transferase</keyword>
<feature type="domain" description="Cytidyltransferase-like" evidence="13">
    <location>
        <begin position="42"/>
        <end position="223"/>
    </location>
</feature>
<keyword evidence="8 11" id="KW-0067">ATP-binding</keyword>
<protein>
    <recommendedName>
        <fullName evidence="11">Probable nicotinate-nucleotide adenylyltransferase</fullName>
        <ecNumber evidence="11">2.7.7.18</ecNumber>
    </recommendedName>
    <alternativeName>
        <fullName evidence="11">Deamido-NAD(+) diphosphorylase</fullName>
    </alternativeName>
    <alternativeName>
        <fullName evidence="11">Deamido-NAD(+) pyrophosphorylase</fullName>
    </alternativeName>
    <alternativeName>
        <fullName evidence="11">Nicotinate mononucleotide adenylyltransferase</fullName>
        <shortName evidence="11">NaMN adenylyltransferase</shortName>
    </alternativeName>
</protein>